<dbReference type="GeneID" id="61305893"/>
<evidence type="ECO:0000259" key="5">
    <source>
        <dbReference type="PROSITE" id="PS50931"/>
    </source>
</evidence>
<evidence type="ECO:0000256" key="1">
    <source>
        <dbReference type="ARBA" id="ARBA00009437"/>
    </source>
</evidence>
<dbReference type="Gene3D" id="1.10.10.10">
    <property type="entry name" value="Winged helix-like DNA-binding domain superfamily/Winged helix DNA-binding domain"/>
    <property type="match status" value="1"/>
</dbReference>
<dbReference type="InterPro" id="IPR058163">
    <property type="entry name" value="LysR-type_TF_proteobact-type"/>
</dbReference>
<dbReference type="PROSITE" id="PS50931">
    <property type="entry name" value="HTH_LYSR"/>
    <property type="match status" value="1"/>
</dbReference>
<evidence type="ECO:0000313" key="6">
    <source>
        <dbReference type="EMBL" id="SEJ27338.1"/>
    </source>
</evidence>
<gene>
    <name evidence="6" type="ORF">SAMN05216550_103413</name>
</gene>
<name>A0AAQ1GD71_9BURK</name>
<comment type="caution">
    <text evidence="6">The sequence shown here is derived from an EMBL/GenBank/DDBJ whole genome shotgun (WGS) entry which is preliminary data.</text>
</comment>
<sequence length="299" mass="32946">MHAITELEVFVEVVQQGSFSAAARRLGLASSVIADRVSGLEKRLGVPLLLRTTRRQSLTEAGEAYFDEARRILSDLTALEHRVTESARAVRGTLRVTAPNPLGHAWIAPFIEQFAARYPEIALHLTLDDRYADIVAEGFDVAIRGGPSVDANLIGRHLFDTRRVVVASPAYLVRHGAPARPEELAAHRCLVFNTQPHLFAEWRFGRGEQARRQRIAGALASTSSTLPVTWALAGLGLAQKSWWEVAQHVADGRLVTVLDAFEPEPASFYAIHPVNRSRSRKVALFVDQLVESLAPLNRA</sequence>
<comment type="similarity">
    <text evidence="1">Belongs to the LysR transcriptional regulatory family.</text>
</comment>
<dbReference type="SUPFAM" id="SSF53850">
    <property type="entry name" value="Periplasmic binding protein-like II"/>
    <property type="match status" value="1"/>
</dbReference>
<dbReference type="SUPFAM" id="SSF46785">
    <property type="entry name" value="Winged helix' DNA-binding domain"/>
    <property type="match status" value="1"/>
</dbReference>
<dbReference type="Pfam" id="PF00126">
    <property type="entry name" value="HTH_1"/>
    <property type="match status" value="1"/>
</dbReference>
<dbReference type="InterPro" id="IPR005119">
    <property type="entry name" value="LysR_subst-bd"/>
</dbReference>
<accession>A0AAQ1GD71</accession>
<dbReference type="InterPro" id="IPR036388">
    <property type="entry name" value="WH-like_DNA-bd_sf"/>
</dbReference>
<dbReference type="RefSeq" id="WP_074982142.1">
    <property type="nucleotide sequence ID" value="NZ_CADFGN010000001.1"/>
</dbReference>
<evidence type="ECO:0000256" key="4">
    <source>
        <dbReference type="ARBA" id="ARBA00023163"/>
    </source>
</evidence>
<dbReference type="PANTHER" id="PTHR30537:SF5">
    <property type="entry name" value="HTH-TYPE TRANSCRIPTIONAL ACTIVATOR TTDR-RELATED"/>
    <property type="match status" value="1"/>
</dbReference>
<dbReference type="FunFam" id="3.40.190.290:FF:000001">
    <property type="entry name" value="Transcriptional regulator, LysR family"/>
    <property type="match status" value="1"/>
</dbReference>
<reference evidence="6 7" key="1">
    <citation type="submission" date="2016-10" db="EMBL/GenBank/DDBJ databases">
        <authorList>
            <person name="Varghese N."/>
            <person name="Submissions S."/>
        </authorList>
    </citation>
    <scope>NUCLEOTIDE SEQUENCE [LARGE SCALE GENOMIC DNA]</scope>
    <source>
        <strain evidence="6 7">LMG 22274</strain>
    </source>
</reference>
<dbReference type="AlphaFoldDB" id="A0AAQ1GD71"/>
<dbReference type="EMBL" id="FNZM01000003">
    <property type="protein sequence ID" value="SEJ27338.1"/>
    <property type="molecule type" value="Genomic_DNA"/>
</dbReference>
<evidence type="ECO:0000313" key="7">
    <source>
        <dbReference type="Proteomes" id="UP000183529"/>
    </source>
</evidence>
<keyword evidence="4" id="KW-0804">Transcription</keyword>
<dbReference type="GO" id="GO:0003677">
    <property type="term" value="F:DNA binding"/>
    <property type="evidence" value="ECO:0007669"/>
    <property type="project" value="UniProtKB-KW"/>
</dbReference>
<dbReference type="Gene3D" id="3.40.190.290">
    <property type="match status" value="1"/>
</dbReference>
<dbReference type="Proteomes" id="UP000183529">
    <property type="component" value="Unassembled WGS sequence"/>
</dbReference>
<dbReference type="InterPro" id="IPR000847">
    <property type="entry name" value="LysR_HTH_N"/>
</dbReference>
<organism evidence="6 7">
    <name type="scientific">Paraburkholderia tropica</name>
    <dbReference type="NCBI Taxonomy" id="92647"/>
    <lineage>
        <taxon>Bacteria</taxon>
        <taxon>Pseudomonadati</taxon>
        <taxon>Pseudomonadota</taxon>
        <taxon>Betaproteobacteria</taxon>
        <taxon>Burkholderiales</taxon>
        <taxon>Burkholderiaceae</taxon>
        <taxon>Paraburkholderia</taxon>
    </lineage>
</organism>
<dbReference type="GO" id="GO:0003700">
    <property type="term" value="F:DNA-binding transcription factor activity"/>
    <property type="evidence" value="ECO:0007669"/>
    <property type="project" value="InterPro"/>
</dbReference>
<evidence type="ECO:0000256" key="2">
    <source>
        <dbReference type="ARBA" id="ARBA00023015"/>
    </source>
</evidence>
<feature type="domain" description="HTH lysR-type" evidence="5">
    <location>
        <begin position="7"/>
        <end position="59"/>
    </location>
</feature>
<dbReference type="FunFam" id="1.10.10.10:FF:000001">
    <property type="entry name" value="LysR family transcriptional regulator"/>
    <property type="match status" value="1"/>
</dbReference>
<keyword evidence="2" id="KW-0805">Transcription regulation</keyword>
<dbReference type="InterPro" id="IPR036390">
    <property type="entry name" value="WH_DNA-bd_sf"/>
</dbReference>
<evidence type="ECO:0000256" key="3">
    <source>
        <dbReference type="ARBA" id="ARBA00023125"/>
    </source>
</evidence>
<proteinExistence type="inferred from homology"/>
<dbReference type="CDD" id="cd08422">
    <property type="entry name" value="PBP2_CrgA_like"/>
    <property type="match status" value="1"/>
</dbReference>
<protein>
    <submittedName>
        <fullName evidence="6">Transcriptional regulator, LysR family</fullName>
    </submittedName>
</protein>
<dbReference type="Pfam" id="PF03466">
    <property type="entry name" value="LysR_substrate"/>
    <property type="match status" value="1"/>
</dbReference>
<keyword evidence="3" id="KW-0238">DNA-binding</keyword>
<dbReference type="PANTHER" id="PTHR30537">
    <property type="entry name" value="HTH-TYPE TRANSCRIPTIONAL REGULATOR"/>
    <property type="match status" value="1"/>
</dbReference>